<protein>
    <submittedName>
        <fullName evidence="1">Uncharacterized protein</fullName>
    </submittedName>
</protein>
<evidence type="ECO:0000313" key="1">
    <source>
        <dbReference type="EMBL" id="EFC88454.1"/>
    </source>
</evidence>
<dbReference type="GeneID" id="99687451"/>
<dbReference type="eggNOG" id="ENOG50331SN">
    <property type="taxonomic scope" value="Bacteria"/>
</dbReference>
<name>D2ZWX8_NEIM2</name>
<evidence type="ECO:0000313" key="2">
    <source>
        <dbReference type="Proteomes" id="UP000003344"/>
    </source>
</evidence>
<organism evidence="1 2">
    <name type="scientific">Neisseria mucosa (strain ATCC 25996 / DSM 4631 / NCTC 10774 / M26)</name>
    <dbReference type="NCBI Taxonomy" id="546266"/>
    <lineage>
        <taxon>Bacteria</taxon>
        <taxon>Pseudomonadati</taxon>
        <taxon>Pseudomonadota</taxon>
        <taxon>Betaproteobacteria</taxon>
        <taxon>Neisseriales</taxon>
        <taxon>Neisseriaceae</taxon>
        <taxon>Neisseria</taxon>
    </lineage>
</organism>
<dbReference type="AlphaFoldDB" id="D2ZWX8"/>
<sequence>MPSHHNILPAEEFVRRWLNFKKSYLSELKNRRSVSATAQKINMLELTDKQRRLFDSALESALDDIMYSLLLGLDGEAEIGGIQESFTILNENGETVSPCGELSDAAYMLIRQTEN</sequence>
<gene>
    <name evidence="1" type="ORF">NEIMUCOT_05126</name>
</gene>
<dbReference type="STRING" id="546266.NEIMUCOT_05126"/>
<accession>D2ZWX8</accession>
<comment type="caution">
    <text evidence="1">The sequence shown here is derived from an EMBL/GenBank/DDBJ whole genome shotgun (WGS) entry which is preliminary data.</text>
</comment>
<dbReference type="EMBL" id="ACDX02000008">
    <property type="protein sequence ID" value="EFC88454.1"/>
    <property type="molecule type" value="Genomic_DNA"/>
</dbReference>
<dbReference type="RefSeq" id="WP_003742880.1">
    <property type="nucleotide sequence ID" value="NZ_ACDX02000008.1"/>
</dbReference>
<reference evidence="1 2" key="1">
    <citation type="submission" date="2009-10" db="EMBL/GenBank/DDBJ databases">
        <authorList>
            <person name="Weinstock G."/>
            <person name="Sodergren E."/>
            <person name="Clifton S."/>
            <person name="Fulton L."/>
            <person name="Fulton B."/>
            <person name="Courtney L."/>
            <person name="Fronick C."/>
            <person name="Harrison M."/>
            <person name="Strong C."/>
            <person name="Farmer C."/>
            <person name="Delahaunty K."/>
            <person name="Markovic C."/>
            <person name="Hall O."/>
            <person name="Minx P."/>
            <person name="Tomlinson C."/>
            <person name="Mitreva M."/>
            <person name="Nelson J."/>
            <person name="Hou S."/>
            <person name="Wollam A."/>
            <person name="Pepin K.H."/>
            <person name="Johnson M."/>
            <person name="Bhonagiri V."/>
            <person name="Nash W.E."/>
            <person name="Warren W."/>
            <person name="Chinwalla A."/>
            <person name="Mardis E.R."/>
            <person name="Wilson R.K."/>
        </authorList>
    </citation>
    <scope>NUCLEOTIDE SEQUENCE [LARGE SCALE GENOMIC DNA]</scope>
    <source>
        <strain evidence="2">ATCC 25996 / DSM 4631 / NCTC 10774 / M26</strain>
    </source>
</reference>
<proteinExistence type="predicted"/>
<dbReference type="Proteomes" id="UP000003344">
    <property type="component" value="Unassembled WGS sequence"/>
</dbReference>